<accession>A0AAP0Q7W8</accession>
<name>A0AAP0Q7W8_9ROSI</name>
<comment type="caution">
    <text evidence="2">The sequence shown here is derived from an EMBL/GenBank/DDBJ whole genome shotgun (WGS) entry which is preliminary data.</text>
</comment>
<evidence type="ECO:0000256" key="1">
    <source>
        <dbReference type="SAM" id="Phobius"/>
    </source>
</evidence>
<evidence type="ECO:0000313" key="2">
    <source>
        <dbReference type="EMBL" id="KAK9175112.1"/>
    </source>
</evidence>
<protein>
    <submittedName>
        <fullName evidence="2">Uncharacterized protein</fullName>
    </submittedName>
</protein>
<dbReference type="EMBL" id="JBCGBO010000025">
    <property type="protein sequence ID" value="KAK9175112.1"/>
    <property type="molecule type" value="Genomic_DNA"/>
</dbReference>
<reference evidence="2 3" key="1">
    <citation type="submission" date="2024-05" db="EMBL/GenBank/DDBJ databases">
        <title>Haplotype-resolved chromosome-level genome assembly of Huyou (Citrus changshanensis).</title>
        <authorList>
            <person name="Miao C."/>
            <person name="Chen W."/>
            <person name="Wu Y."/>
            <person name="Wang L."/>
            <person name="Zhao S."/>
            <person name="Grierson D."/>
            <person name="Xu C."/>
            <person name="Chen K."/>
        </authorList>
    </citation>
    <scope>NUCLEOTIDE SEQUENCE [LARGE SCALE GENOMIC DNA]</scope>
    <source>
        <strain evidence="2">01-14</strain>
        <tissue evidence="2">Leaf</tissue>
    </source>
</reference>
<gene>
    <name evidence="2" type="ORF">WN944_027118</name>
</gene>
<dbReference type="AlphaFoldDB" id="A0AAP0Q7W8"/>
<dbReference type="Proteomes" id="UP001428341">
    <property type="component" value="Unassembled WGS sequence"/>
</dbReference>
<organism evidence="2 3">
    <name type="scientific">Citrus x changshan-huyou</name>
    <dbReference type="NCBI Taxonomy" id="2935761"/>
    <lineage>
        <taxon>Eukaryota</taxon>
        <taxon>Viridiplantae</taxon>
        <taxon>Streptophyta</taxon>
        <taxon>Embryophyta</taxon>
        <taxon>Tracheophyta</taxon>
        <taxon>Spermatophyta</taxon>
        <taxon>Magnoliopsida</taxon>
        <taxon>eudicotyledons</taxon>
        <taxon>Gunneridae</taxon>
        <taxon>Pentapetalae</taxon>
        <taxon>rosids</taxon>
        <taxon>malvids</taxon>
        <taxon>Sapindales</taxon>
        <taxon>Rutaceae</taxon>
        <taxon>Aurantioideae</taxon>
        <taxon>Citrus</taxon>
    </lineage>
</organism>
<sequence length="118" mass="13515">MVRNKPLMDTILRTLTRVFFENFETKTNFKFSIFHQMNENLGTLKKFYTQRQTYAHAHVCIHIHRDKKIPKQYAKQLRGQDGRETVVEEALVVSVLVVVTVAAASASGAVFSSELEDV</sequence>
<keyword evidence="1" id="KW-0472">Membrane</keyword>
<keyword evidence="1" id="KW-0812">Transmembrane</keyword>
<keyword evidence="3" id="KW-1185">Reference proteome</keyword>
<feature type="transmembrane region" description="Helical" evidence="1">
    <location>
        <begin position="90"/>
        <end position="111"/>
    </location>
</feature>
<proteinExistence type="predicted"/>
<evidence type="ECO:0000313" key="3">
    <source>
        <dbReference type="Proteomes" id="UP001428341"/>
    </source>
</evidence>
<keyword evidence="1" id="KW-1133">Transmembrane helix</keyword>